<dbReference type="AlphaFoldDB" id="A0A6G1CZU7"/>
<organism evidence="2 3">
    <name type="scientific">Oryza meyeriana var. granulata</name>
    <dbReference type="NCBI Taxonomy" id="110450"/>
    <lineage>
        <taxon>Eukaryota</taxon>
        <taxon>Viridiplantae</taxon>
        <taxon>Streptophyta</taxon>
        <taxon>Embryophyta</taxon>
        <taxon>Tracheophyta</taxon>
        <taxon>Spermatophyta</taxon>
        <taxon>Magnoliopsida</taxon>
        <taxon>Liliopsida</taxon>
        <taxon>Poales</taxon>
        <taxon>Poaceae</taxon>
        <taxon>BOP clade</taxon>
        <taxon>Oryzoideae</taxon>
        <taxon>Oryzeae</taxon>
        <taxon>Oryzinae</taxon>
        <taxon>Oryza</taxon>
        <taxon>Oryza meyeriana</taxon>
    </lineage>
</organism>
<evidence type="ECO:0000256" key="1">
    <source>
        <dbReference type="SAM" id="MobiDB-lite"/>
    </source>
</evidence>
<evidence type="ECO:0000313" key="2">
    <source>
        <dbReference type="EMBL" id="KAF0905659.1"/>
    </source>
</evidence>
<dbReference type="Proteomes" id="UP000479710">
    <property type="component" value="Unassembled WGS sequence"/>
</dbReference>
<sequence>MAVDAEPNAASRRPLALSPPPTPPSHPPLPLRSPNLDKPPLRRLISKKGAKNEASLPLS</sequence>
<accession>A0A6G1CZU7</accession>
<keyword evidence="3" id="KW-1185">Reference proteome</keyword>
<protein>
    <submittedName>
        <fullName evidence="2">Uncharacterized protein</fullName>
    </submittedName>
</protein>
<feature type="region of interest" description="Disordered" evidence="1">
    <location>
        <begin position="1"/>
        <end position="59"/>
    </location>
</feature>
<evidence type="ECO:0000313" key="3">
    <source>
        <dbReference type="Proteomes" id="UP000479710"/>
    </source>
</evidence>
<proteinExistence type="predicted"/>
<comment type="caution">
    <text evidence="2">The sequence shown here is derived from an EMBL/GenBank/DDBJ whole genome shotgun (WGS) entry which is preliminary data.</text>
</comment>
<dbReference type="EMBL" id="SPHZ02000007">
    <property type="protein sequence ID" value="KAF0905659.1"/>
    <property type="molecule type" value="Genomic_DNA"/>
</dbReference>
<gene>
    <name evidence="2" type="ORF">E2562_007442</name>
</gene>
<name>A0A6G1CZU7_9ORYZ</name>
<feature type="compositionally biased region" description="Pro residues" evidence="1">
    <location>
        <begin position="17"/>
        <end position="31"/>
    </location>
</feature>
<reference evidence="2 3" key="1">
    <citation type="submission" date="2019-11" db="EMBL/GenBank/DDBJ databases">
        <title>Whole genome sequence of Oryza granulata.</title>
        <authorList>
            <person name="Li W."/>
        </authorList>
    </citation>
    <scope>NUCLEOTIDE SEQUENCE [LARGE SCALE GENOMIC DNA]</scope>
    <source>
        <strain evidence="3">cv. Menghai</strain>
        <tissue evidence="2">Leaf</tissue>
    </source>
</reference>